<dbReference type="Proteomes" id="UP001066276">
    <property type="component" value="Chromosome 3_2"/>
</dbReference>
<dbReference type="AlphaFoldDB" id="A0AAV7TY65"/>
<feature type="compositionally biased region" description="Basic residues" evidence="1">
    <location>
        <begin position="99"/>
        <end position="109"/>
    </location>
</feature>
<reference evidence="2" key="1">
    <citation type="journal article" date="2022" name="bioRxiv">
        <title>Sequencing and chromosome-scale assembly of the giantPleurodeles waltlgenome.</title>
        <authorList>
            <person name="Brown T."/>
            <person name="Elewa A."/>
            <person name="Iarovenko S."/>
            <person name="Subramanian E."/>
            <person name="Araus A.J."/>
            <person name="Petzold A."/>
            <person name="Susuki M."/>
            <person name="Suzuki K.-i.T."/>
            <person name="Hayashi T."/>
            <person name="Toyoda A."/>
            <person name="Oliveira C."/>
            <person name="Osipova E."/>
            <person name="Leigh N.D."/>
            <person name="Simon A."/>
            <person name="Yun M.H."/>
        </authorList>
    </citation>
    <scope>NUCLEOTIDE SEQUENCE</scope>
    <source>
        <strain evidence="2">20211129_DDA</strain>
        <tissue evidence="2">Liver</tissue>
    </source>
</reference>
<comment type="caution">
    <text evidence="2">The sequence shown here is derived from an EMBL/GenBank/DDBJ whole genome shotgun (WGS) entry which is preliminary data.</text>
</comment>
<dbReference type="EMBL" id="JANPWB010000006">
    <property type="protein sequence ID" value="KAJ1181430.1"/>
    <property type="molecule type" value="Genomic_DNA"/>
</dbReference>
<feature type="region of interest" description="Disordered" evidence="1">
    <location>
        <begin position="72"/>
        <end position="109"/>
    </location>
</feature>
<gene>
    <name evidence="2" type="ORF">NDU88_006637</name>
</gene>
<proteinExistence type="predicted"/>
<organism evidence="2 3">
    <name type="scientific">Pleurodeles waltl</name>
    <name type="common">Iberian ribbed newt</name>
    <dbReference type="NCBI Taxonomy" id="8319"/>
    <lineage>
        <taxon>Eukaryota</taxon>
        <taxon>Metazoa</taxon>
        <taxon>Chordata</taxon>
        <taxon>Craniata</taxon>
        <taxon>Vertebrata</taxon>
        <taxon>Euteleostomi</taxon>
        <taxon>Amphibia</taxon>
        <taxon>Batrachia</taxon>
        <taxon>Caudata</taxon>
        <taxon>Salamandroidea</taxon>
        <taxon>Salamandridae</taxon>
        <taxon>Pleurodelinae</taxon>
        <taxon>Pleurodeles</taxon>
    </lineage>
</organism>
<name>A0AAV7TY65_PLEWA</name>
<evidence type="ECO:0000256" key="1">
    <source>
        <dbReference type="SAM" id="MobiDB-lite"/>
    </source>
</evidence>
<feature type="compositionally biased region" description="Polar residues" evidence="1">
    <location>
        <begin position="72"/>
        <end position="81"/>
    </location>
</feature>
<protein>
    <submittedName>
        <fullName evidence="2">Uncharacterized protein</fullName>
    </submittedName>
</protein>
<evidence type="ECO:0000313" key="2">
    <source>
        <dbReference type="EMBL" id="KAJ1181430.1"/>
    </source>
</evidence>
<evidence type="ECO:0000313" key="3">
    <source>
        <dbReference type="Proteomes" id="UP001066276"/>
    </source>
</evidence>
<keyword evidence="3" id="KW-1185">Reference proteome</keyword>
<sequence length="109" mass="11959">MCSTAQLCRSVPAVPFLELSLTAQLCSAVPRFLGKQTDIEAQPVGMKPEERLRAAKLQKELLAYRTHTLSLQQEPHSTEGCQSRPAVTFTASADPVRTTARRSARASVY</sequence>
<accession>A0AAV7TY65</accession>